<evidence type="ECO:0000256" key="1">
    <source>
        <dbReference type="SAM" id="MobiDB-lite"/>
    </source>
</evidence>
<gene>
    <name evidence="2" type="ORF">Q4F26_05330</name>
</gene>
<sequence length="309" mass="33959">MNIKYNILIALLVVVTGCSNNEAGDSEISSSESQIESQSQEVIEESDGNEESTQTDADFQDLVSQLEDAPSLIPEYAPLITTDTFINDQGMEGWRDFEELSNEYKLADFGDIENTEGSHPDDILSFFEGKNHVQIHDYGEEEGSRQIDFRYLNSDGSEVEDTEMPAFFSRIVTSFVDDKLVFASVQPGMHSMDPNTAMPFSVVTDQVTSLADLIAVEPAPYVFSVSEMQYKGLPLTNAGVLTESPEEVDLEAAPLLVYFTFAPDVSSENEAASTLIAVDTSPFSTASRDFAVSSFNAMLSISEYIDQQS</sequence>
<evidence type="ECO:0000313" key="3">
    <source>
        <dbReference type="Proteomes" id="UP001171751"/>
    </source>
</evidence>
<dbReference type="PROSITE" id="PS51257">
    <property type="entry name" value="PROKAR_LIPOPROTEIN"/>
    <property type="match status" value="1"/>
</dbReference>
<dbReference type="AlphaFoldDB" id="A0AA43UD53"/>
<protein>
    <recommendedName>
        <fullName evidence="4">Lipoprotein</fullName>
    </recommendedName>
</protein>
<reference evidence="2" key="1">
    <citation type="submission" date="2023-07" db="EMBL/GenBank/DDBJ databases">
        <title>Between Cages and Wild: Unraveling the Impact of Captivity on Animal Microbiomes and Antimicrobial Resistance.</title>
        <authorList>
            <person name="Schmartz G.P."/>
            <person name="Rehner J."/>
            <person name="Schuff M.J."/>
            <person name="Becker S.L."/>
            <person name="Kravczyk M."/>
            <person name="Gurevich A."/>
            <person name="Francke R."/>
            <person name="Mueller R."/>
            <person name="Keller V."/>
            <person name="Keller A."/>
        </authorList>
    </citation>
    <scope>NUCLEOTIDE SEQUENCE</scope>
    <source>
        <strain evidence="2">S39M_St_73</strain>
    </source>
</reference>
<dbReference type="EMBL" id="JAUNQW010000024">
    <property type="protein sequence ID" value="MDO5457753.1"/>
    <property type="molecule type" value="Genomic_DNA"/>
</dbReference>
<dbReference type="Proteomes" id="UP001171751">
    <property type="component" value="Unassembled WGS sequence"/>
</dbReference>
<proteinExistence type="predicted"/>
<comment type="caution">
    <text evidence="2">The sequence shown here is derived from an EMBL/GenBank/DDBJ whole genome shotgun (WGS) entry which is preliminary data.</text>
</comment>
<feature type="region of interest" description="Disordered" evidence="1">
    <location>
        <begin position="23"/>
        <end position="54"/>
    </location>
</feature>
<name>A0AA43UD53_9LACT</name>
<accession>A0AA43UD53</accession>
<evidence type="ECO:0008006" key="4">
    <source>
        <dbReference type="Google" id="ProtNLM"/>
    </source>
</evidence>
<keyword evidence="3" id="KW-1185">Reference proteome</keyword>
<evidence type="ECO:0000313" key="2">
    <source>
        <dbReference type="EMBL" id="MDO5457753.1"/>
    </source>
</evidence>
<organism evidence="2 3">
    <name type="scientific">Atopococcus tabaci</name>
    <dbReference type="NCBI Taxonomy" id="269774"/>
    <lineage>
        <taxon>Bacteria</taxon>
        <taxon>Bacillati</taxon>
        <taxon>Bacillota</taxon>
        <taxon>Bacilli</taxon>
        <taxon>Lactobacillales</taxon>
        <taxon>Carnobacteriaceae</taxon>
        <taxon>Atopococcus</taxon>
    </lineage>
</organism>
<feature type="compositionally biased region" description="Low complexity" evidence="1">
    <location>
        <begin position="26"/>
        <end position="41"/>
    </location>
</feature>